<dbReference type="InterPro" id="IPR047797">
    <property type="entry name" value="ISNCY_transpos"/>
</dbReference>
<reference evidence="2" key="1">
    <citation type="submission" date="2020-10" db="EMBL/GenBank/DDBJ databases">
        <authorList>
            <person name="Gilroy R."/>
        </authorList>
    </citation>
    <scope>NUCLEOTIDE SEQUENCE</scope>
    <source>
        <strain evidence="2">CHK165-10780</strain>
    </source>
</reference>
<dbReference type="EMBL" id="DVFU01000042">
    <property type="protein sequence ID" value="HIQ64502.1"/>
    <property type="molecule type" value="Genomic_DNA"/>
</dbReference>
<dbReference type="InterPro" id="IPR036397">
    <property type="entry name" value="RNaseH_sf"/>
</dbReference>
<dbReference type="AlphaFoldDB" id="A0A9D0YYM3"/>
<dbReference type="Proteomes" id="UP000886725">
    <property type="component" value="Unassembled WGS sequence"/>
</dbReference>
<evidence type="ECO:0000313" key="3">
    <source>
        <dbReference type="Proteomes" id="UP000886725"/>
    </source>
</evidence>
<protein>
    <submittedName>
        <fullName evidence="2">ISNCY family transposase</fullName>
    </submittedName>
</protein>
<dbReference type="InterPro" id="IPR001584">
    <property type="entry name" value="Integrase_cat-core"/>
</dbReference>
<dbReference type="GO" id="GO:0003676">
    <property type="term" value="F:nucleic acid binding"/>
    <property type="evidence" value="ECO:0007669"/>
    <property type="project" value="InterPro"/>
</dbReference>
<dbReference type="GO" id="GO:0015074">
    <property type="term" value="P:DNA integration"/>
    <property type="evidence" value="ECO:0007669"/>
    <property type="project" value="InterPro"/>
</dbReference>
<organism evidence="2 3">
    <name type="scientific">Candidatus Faecenecus gallistercoris</name>
    <dbReference type="NCBI Taxonomy" id="2840793"/>
    <lineage>
        <taxon>Bacteria</taxon>
        <taxon>Bacillati</taxon>
        <taxon>Bacillota</taxon>
        <taxon>Bacillota incertae sedis</taxon>
        <taxon>Candidatus Faecenecus</taxon>
    </lineage>
</organism>
<dbReference type="InterPro" id="IPR012337">
    <property type="entry name" value="RNaseH-like_sf"/>
</dbReference>
<evidence type="ECO:0000313" key="2">
    <source>
        <dbReference type="EMBL" id="HIQ64502.1"/>
    </source>
</evidence>
<comment type="caution">
    <text evidence="2">The sequence shown here is derived from an EMBL/GenBank/DDBJ whole genome shotgun (WGS) entry which is preliminary data.</text>
</comment>
<dbReference type="Gene3D" id="3.30.420.10">
    <property type="entry name" value="Ribonuclease H-like superfamily/Ribonuclease H"/>
    <property type="match status" value="1"/>
</dbReference>
<evidence type="ECO:0000259" key="1">
    <source>
        <dbReference type="PROSITE" id="PS50994"/>
    </source>
</evidence>
<dbReference type="PROSITE" id="PS50994">
    <property type="entry name" value="INTEGRASE"/>
    <property type="match status" value="1"/>
</dbReference>
<reference evidence="2" key="2">
    <citation type="journal article" date="2021" name="PeerJ">
        <title>Extensive microbial diversity within the chicken gut microbiome revealed by metagenomics and culture.</title>
        <authorList>
            <person name="Gilroy R."/>
            <person name="Ravi A."/>
            <person name="Getino M."/>
            <person name="Pursley I."/>
            <person name="Horton D.L."/>
            <person name="Alikhan N.F."/>
            <person name="Baker D."/>
            <person name="Gharbi K."/>
            <person name="Hall N."/>
            <person name="Watson M."/>
            <person name="Adriaenssens E.M."/>
            <person name="Foster-Nyarko E."/>
            <person name="Jarju S."/>
            <person name="Secka A."/>
            <person name="Antonio M."/>
            <person name="Oren A."/>
            <person name="Chaudhuri R.R."/>
            <person name="La Ragione R."/>
            <person name="Hildebrand F."/>
            <person name="Pallen M.J."/>
        </authorList>
    </citation>
    <scope>NUCLEOTIDE SEQUENCE</scope>
    <source>
        <strain evidence="2">CHK165-10780</strain>
    </source>
</reference>
<gene>
    <name evidence="2" type="ORF">IAC85_02060</name>
</gene>
<sequence length="466" mass="54379">MRKVELRMNEQRKYEEIKNLVDHGGNKKRVSLKLGLSVRQVNRLITIYKEKGKSGFVHGNRGKCPAKTLDKSFSENIILLYNTKYQDFNFKHFMEYLEEEEKIKVSYDFIYKTLTKAGILSPKARKRTKKEFKKQQLLKEKKINLAMAKDQIETIINHELALEDSHPRGEKPKYFGEVIEQDGSIHLWFGDKKNCLHLAIDKATCTIVGAYFDKEETLNGYYHVLFQILTNYGIPYSFLTDNRTVFNYLSLNPDKRTSEKDVLTQYGYTCKQLGIELKTTSVSQAKGLIERTNGTFQGRLVNELKLNGITTMEEANKYLIKTFVPKFNKKFAMDYSKFSSVFEPSPSLEKINYTLAVLTPRKIDNGNAIKYKNKYYQPYLNDELKCFIPKTECLVIKAFNGDLLVTIDNKVFRLKELNRNERFSKNFEQVPTTKEKNKYIPPMSHPWKLASFKKQLEKAHTNHVYA</sequence>
<feature type="domain" description="Integrase catalytic" evidence="1">
    <location>
        <begin position="168"/>
        <end position="354"/>
    </location>
</feature>
<proteinExistence type="predicted"/>
<dbReference type="NCBIfam" id="NF033594">
    <property type="entry name" value="transpos_ISNCY_2"/>
    <property type="match status" value="1"/>
</dbReference>
<dbReference type="SUPFAM" id="SSF53098">
    <property type="entry name" value="Ribonuclease H-like"/>
    <property type="match status" value="1"/>
</dbReference>
<name>A0A9D0YYM3_9FIRM</name>
<accession>A0A9D0YYM3</accession>